<evidence type="ECO:0000256" key="1">
    <source>
        <dbReference type="ARBA" id="ARBA00007401"/>
    </source>
</evidence>
<reference evidence="8 9" key="1">
    <citation type="submission" date="2018-10" db="EMBL/GenBank/DDBJ databases">
        <title>Genomic Encyclopedia of Archaeal and Bacterial Type Strains, Phase II (KMG-II): from individual species to whole genera.</title>
        <authorList>
            <person name="Goeker M."/>
        </authorList>
    </citation>
    <scope>NUCLEOTIDE SEQUENCE [LARGE SCALE GENOMIC DNA]</scope>
    <source>
        <strain evidence="8 9">DSM 18602</strain>
    </source>
</reference>
<feature type="domain" description="Glycoside hydrolase family 2 immunoglobulin-like beta-sandwich" evidence="5">
    <location>
        <begin position="210"/>
        <end position="303"/>
    </location>
</feature>
<feature type="chain" id="PRO_5019751247" evidence="4">
    <location>
        <begin position="22"/>
        <end position="864"/>
    </location>
</feature>
<organism evidence="8 9">
    <name type="scientific">Mucilaginibacter gracilis</name>
    <dbReference type="NCBI Taxonomy" id="423350"/>
    <lineage>
        <taxon>Bacteria</taxon>
        <taxon>Pseudomonadati</taxon>
        <taxon>Bacteroidota</taxon>
        <taxon>Sphingobacteriia</taxon>
        <taxon>Sphingobacteriales</taxon>
        <taxon>Sphingobacteriaceae</taxon>
        <taxon>Mucilaginibacter</taxon>
    </lineage>
</organism>
<dbReference type="Pfam" id="PF02836">
    <property type="entry name" value="Glyco_hydro_2_C"/>
    <property type="match status" value="1"/>
</dbReference>
<evidence type="ECO:0000313" key="8">
    <source>
        <dbReference type="EMBL" id="RKR80003.1"/>
    </source>
</evidence>
<dbReference type="AlphaFoldDB" id="A0A495ITZ4"/>
<dbReference type="Gene3D" id="2.60.40.10">
    <property type="entry name" value="Immunoglobulins"/>
    <property type="match status" value="1"/>
</dbReference>
<dbReference type="SUPFAM" id="SSF49303">
    <property type="entry name" value="beta-Galactosidase/glucuronidase domain"/>
    <property type="match status" value="1"/>
</dbReference>
<dbReference type="InterPro" id="IPR036156">
    <property type="entry name" value="Beta-gal/glucu_dom_sf"/>
</dbReference>
<dbReference type="Pfam" id="PF22666">
    <property type="entry name" value="Glyco_hydro_2_N2"/>
    <property type="match status" value="1"/>
</dbReference>
<dbReference type="OrthoDB" id="9801077at2"/>
<keyword evidence="4" id="KW-0732">Signal</keyword>
<keyword evidence="9" id="KW-1185">Reference proteome</keyword>
<dbReference type="EMBL" id="RBKU01000001">
    <property type="protein sequence ID" value="RKR80003.1"/>
    <property type="molecule type" value="Genomic_DNA"/>
</dbReference>
<evidence type="ECO:0000256" key="4">
    <source>
        <dbReference type="SAM" id="SignalP"/>
    </source>
</evidence>
<dbReference type="PANTHER" id="PTHR42732">
    <property type="entry name" value="BETA-GALACTOSIDASE"/>
    <property type="match status" value="1"/>
</dbReference>
<gene>
    <name evidence="8" type="ORF">BDD43_0090</name>
</gene>
<evidence type="ECO:0000259" key="7">
    <source>
        <dbReference type="Pfam" id="PF22666"/>
    </source>
</evidence>
<dbReference type="InterPro" id="IPR054593">
    <property type="entry name" value="Beta-mannosidase-like_N2"/>
</dbReference>
<feature type="domain" description="Beta-mannosidase-like galactose-binding" evidence="7">
    <location>
        <begin position="103"/>
        <end position="175"/>
    </location>
</feature>
<sequence length="864" mass="97840">MIARKILLLAVAMTVFAIADAQYISPAISIQTRWAKDVSPTNALKEYPRPQFVRSNWTNLNGLWNYAVTMKDAEKPLGFRGEILVPYPIESALSGVKKALQPDENLWYKRTFTTKNKGRTLLHFGAVDWQATVFVNGKEAGQHTGGYTAFTLDITDKLKTGNNELMVKVYDPSDQGIGPHGKQVLNPQNIYYTPTSGIWQTVWIEEVSETYITDLKLTPDIDKKELAITVNQNQQEEGLEIEAIVFEKGKQIAVWHSNHNSGNIAIPNEHLWSPGDPFLYDLVVRLKQNGKTIDEVKSYFGMRKISIAKDEKGIDRICLNNKPYFNLGTLDQGFWPDGLYTAPTDESLKFDIQAIKAMGFNTIRKHIKVEPARWYYWADKLGMLVWQDMVNPNQSLPEGAKQEFENGMHEEMEQLHNYPCITTWVLFNEKWGQYDQERLTNEMKVADPSRIVDGHTGELLYVNGQLRSPSPNAYIGADMTDVHAYPDPMMPIKQDGKAQVVGEFGGIGVFIPDHQWNSSSAWGYIQEKPASLLGKYRIMVQHLKLLEEQGLSGSIYTQPFDVEGEQNGIMTYDREVIKMPFAELRKIHSILNPDANTNVPIVTAKDADLTDPNLKYSLQLDEYLKGNREPAYLKKLAMMASQAGDKDGATMASNDYIATLKEPYSKEDLEYIMQVTNHTTEKGFAIIQQNAESIDKMLCTRQAQAKMMNIIFADKIQAAVSTPNQQPDWNAISGEVKTYGPPGEEIFLRAKFFYYMNAQEWNNYVLAGKDYISKYGRNLQPIELNQFAWTAFEKVNEPELLLAAAEWSKLSTKDKEDPNMLDTQANLLYKAGKKEEAIKLEERAVSISGNPELKATLDKMKSGK</sequence>
<dbReference type="InterPro" id="IPR006102">
    <property type="entry name" value="Ig-like_GH2"/>
</dbReference>
<dbReference type="InterPro" id="IPR008979">
    <property type="entry name" value="Galactose-bd-like_sf"/>
</dbReference>
<keyword evidence="3" id="KW-0326">Glycosidase</keyword>
<dbReference type="InterPro" id="IPR051913">
    <property type="entry name" value="GH2_Domain-Containing"/>
</dbReference>
<dbReference type="Gene3D" id="2.60.120.260">
    <property type="entry name" value="Galactose-binding domain-like"/>
    <property type="match status" value="1"/>
</dbReference>
<evidence type="ECO:0000256" key="2">
    <source>
        <dbReference type="ARBA" id="ARBA00022801"/>
    </source>
</evidence>
<dbReference type="GO" id="GO:0004553">
    <property type="term" value="F:hydrolase activity, hydrolyzing O-glycosyl compounds"/>
    <property type="evidence" value="ECO:0007669"/>
    <property type="project" value="InterPro"/>
</dbReference>
<proteinExistence type="inferred from homology"/>
<evidence type="ECO:0000259" key="5">
    <source>
        <dbReference type="Pfam" id="PF00703"/>
    </source>
</evidence>
<accession>A0A495ITZ4</accession>
<evidence type="ECO:0000313" key="9">
    <source>
        <dbReference type="Proteomes" id="UP000268007"/>
    </source>
</evidence>
<keyword evidence="2 8" id="KW-0378">Hydrolase</keyword>
<dbReference type="PANTHER" id="PTHR42732:SF2">
    <property type="entry name" value="BETA-MANNOSIDASE"/>
    <property type="match status" value="1"/>
</dbReference>
<comment type="similarity">
    <text evidence="1">Belongs to the glycosyl hydrolase 2 family.</text>
</comment>
<dbReference type="InterPro" id="IPR017853">
    <property type="entry name" value="GH"/>
</dbReference>
<dbReference type="GO" id="GO:0005975">
    <property type="term" value="P:carbohydrate metabolic process"/>
    <property type="evidence" value="ECO:0007669"/>
    <property type="project" value="InterPro"/>
</dbReference>
<dbReference type="InterPro" id="IPR013783">
    <property type="entry name" value="Ig-like_fold"/>
</dbReference>
<protein>
    <submittedName>
        <fullName evidence="8">Glycosyl hydrolase family 2</fullName>
    </submittedName>
</protein>
<dbReference type="SUPFAM" id="SSF49785">
    <property type="entry name" value="Galactose-binding domain-like"/>
    <property type="match status" value="1"/>
</dbReference>
<feature type="signal peptide" evidence="4">
    <location>
        <begin position="1"/>
        <end position="21"/>
    </location>
</feature>
<feature type="domain" description="Glycoside hydrolase family 2 catalytic" evidence="6">
    <location>
        <begin position="346"/>
        <end position="453"/>
    </location>
</feature>
<evidence type="ECO:0000259" key="6">
    <source>
        <dbReference type="Pfam" id="PF02836"/>
    </source>
</evidence>
<comment type="caution">
    <text evidence="8">The sequence shown here is derived from an EMBL/GenBank/DDBJ whole genome shotgun (WGS) entry which is preliminary data.</text>
</comment>
<dbReference type="RefSeq" id="WP_121195623.1">
    <property type="nucleotide sequence ID" value="NZ_RBKU01000001.1"/>
</dbReference>
<evidence type="ECO:0000256" key="3">
    <source>
        <dbReference type="ARBA" id="ARBA00023295"/>
    </source>
</evidence>
<dbReference type="InterPro" id="IPR006103">
    <property type="entry name" value="Glyco_hydro_2_cat"/>
</dbReference>
<dbReference type="SUPFAM" id="SSF51445">
    <property type="entry name" value="(Trans)glycosidases"/>
    <property type="match status" value="1"/>
</dbReference>
<name>A0A495ITZ4_9SPHI</name>
<dbReference type="Pfam" id="PF00703">
    <property type="entry name" value="Glyco_hydro_2"/>
    <property type="match status" value="1"/>
</dbReference>
<dbReference type="Proteomes" id="UP000268007">
    <property type="component" value="Unassembled WGS sequence"/>
</dbReference>
<dbReference type="Gene3D" id="3.20.20.80">
    <property type="entry name" value="Glycosidases"/>
    <property type="match status" value="1"/>
</dbReference>